<dbReference type="Pfam" id="PF01128">
    <property type="entry name" value="IspD"/>
    <property type="match status" value="1"/>
</dbReference>
<comment type="caution">
    <text evidence="4">The sequence shown here is derived from an EMBL/GenBank/DDBJ whole genome shotgun (WGS) entry which is preliminary data.</text>
</comment>
<reference evidence="4 5" key="1">
    <citation type="submission" date="2023-07" db="EMBL/GenBank/DDBJ databases">
        <title>Functional and genomic diversity of the sorghum phyllosphere microbiome.</title>
        <authorList>
            <person name="Shade A."/>
        </authorList>
    </citation>
    <scope>NUCLEOTIDE SEQUENCE [LARGE SCALE GENOMIC DNA]</scope>
    <source>
        <strain evidence="4 5">SORGH_AS_1207</strain>
    </source>
</reference>
<dbReference type="InterPro" id="IPR034683">
    <property type="entry name" value="IspD/TarI"/>
</dbReference>
<dbReference type="PROSITE" id="PS01295">
    <property type="entry name" value="ISPD"/>
    <property type="match status" value="1"/>
</dbReference>
<evidence type="ECO:0000313" key="5">
    <source>
        <dbReference type="Proteomes" id="UP001226691"/>
    </source>
</evidence>
<dbReference type="SUPFAM" id="SSF53448">
    <property type="entry name" value="Nucleotide-diphospho-sugar transferases"/>
    <property type="match status" value="1"/>
</dbReference>
<dbReference type="PANTHER" id="PTHR32125">
    <property type="entry name" value="2-C-METHYL-D-ERYTHRITOL 4-PHOSPHATE CYTIDYLYLTRANSFERASE, CHLOROPLASTIC"/>
    <property type="match status" value="1"/>
</dbReference>
<evidence type="ECO:0000256" key="3">
    <source>
        <dbReference type="SAM" id="MobiDB-lite"/>
    </source>
</evidence>
<dbReference type="RefSeq" id="WP_307479046.1">
    <property type="nucleotide sequence ID" value="NZ_JAUTBF010000001.1"/>
</dbReference>
<protein>
    <submittedName>
        <fullName evidence="4">2-C-methyl-D-erythritol 4-phosphate cytidylyltransferase</fullName>
        <ecNumber evidence="4">2.7.7.60</ecNumber>
    </submittedName>
</protein>
<evidence type="ECO:0000313" key="4">
    <source>
        <dbReference type="EMBL" id="MDQ1121634.1"/>
    </source>
</evidence>
<dbReference type="PANTHER" id="PTHR32125:SF4">
    <property type="entry name" value="2-C-METHYL-D-ERYTHRITOL 4-PHOSPHATE CYTIDYLYLTRANSFERASE, CHLOROPLASTIC"/>
    <property type="match status" value="1"/>
</dbReference>
<dbReference type="EMBL" id="JAUTBF010000001">
    <property type="protein sequence ID" value="MDQ1121634.1"/>
    <property type="molecule type" value="Genomic_DNA"/>
</dbReference>
<keyword evidence="5" id="KW-1185">Reference proteome</keyword>
<dbReference type="Proteomes" id="UP001226691">
    <property type="component" value="Unassembled WGS sequence"/>
</dbReference>
<dbReference type="CDD" id="cd02516">
    <property type="entry name" value="CDP-ME_synthetase"/>
    <property type="match status" value="1"/>
</dbReference>
<dbReference type="EC" id="2.7.7.60" evidence="4"/>
<dbReference type="InterPro" id="IPR018294">
    <property type="entry name" value="ISPD_synthase_CS"/>
</dbReference>
<organism evidence="4 5">
    <name type="scientific">Microbacterium trichothecenolyticum</name>
    <name type="common">Aureobacterium trichothecenolyticum</name>
    <dbReference type="NCBI Taxonomy" id="69370"/>
    <lineage>
        <taxon>Bacteria</taxon>
        <taxon>Bacillati</taxon>
        <taxon>Actinomycetota</taxon>
        <taxon>Actinomycetes</taxon>
        <taxon>Micrococcales</taxon>
        <taxon>Microbacteriaceae</taxon>
        <taxon>Microbacterium</taxon>
    </lineage>
</organism>
<dbReference type="Gene3D" id="3.90.550.10">
    <property type="entry name" value="Spore Coat Polysaccharide Biosynthesis Protein SpsA, Chain A"/>
    <property type="match status" value="1"/>
</dbReference>
<feature type="compositionally biased region" description="Basic and acidic residues" evidence="3">
    <location>
        <begin position="7"/>
        <end position="21"/>
    </location>
</feature>
<keyword evidence="1 4" id="KW-0808">Transferase</keyword>
<accession>A0ABU0TPP0</accession>
<evidence type="ECO:0000256" key="2">
    <source>
        <dbReference type="ARBA" id="ARBA00022695"/>
    </source>
</evidence>
<sequence length="258" mass="28135">MQIAEPKVGRDARESRERSDEGEPVNDGTISFEAVVLAGGNGSRFGADIPKQLINLAGQPILYHTLRKFDLIPSVRRVVVAANTQFRPEIEMIARNALRFKKFEIVDGGDSRNQSVANSISTMNGPDDTHVLIHDGVRPLANSELIELVNSALEHADAVVPVIPSADPLFVVDETEVTGFVDRAKVLRGQSPQGFHLGQLRETFPPDGVSAEGYSTVFEEVHARYPGLRIITVPGTLNNIKITTPLDRVIAGQLLLDE</sequence>
<dbReference type="GO" id="GO:0050518">
    <property type="term" value="F:2-C-methyl-D-erythritol 4-phosphate cytidylyltransferase activity"/>
    <property type="evidence" value="ECO:0007669"/>
    <property type="project" value="UniProtKB-EC"/>
</dbReference>
<name>A0ABU0TPP0_MICTR</name>
<gene>
    <name evidence="4" type="ORF">QE412_000207</name>
</gene>
<dbReference type="InterPro" id="IPR050088">
    <property type="entry name" value="IspD/TarI_cytidylyltransf_bact"/>
</dbReference>
<proteinExistence type="predicted"/>
<dbReference type="InterPro" id="IPR029044">
    <property type="entry name" value="Nucleotide-diphossugar_trans"/>
</dbReference>
<evidence type="ECO:0000256" key="1">
    <source>
        <dbReference type="ARBA" id="ARBA00022679"/>
    </source>
</evidence>
<keyword evidence="2 4" id="KW-0548">Nucleotidyltransferase</keyword>
<feature type="region of interest" description="Disordered" evidence="3">
    <location>
        <begin position="1"/>
        <end position="27"/>
    </location>
</feature>